<protein>
    <submittedName>
        <fullName evidence="1">NAD(P)-binding protein</fullName>
    </submittedName>
</protein>
<sequence length="234" mass="25422">MNHNKPIALVIGTSRGIGAEFVKQLNEAGYDVIGTVRKPMDVPGASKVVDSVDLASDESMEKAAKGIPEVDLLIVNASMGADDHLLTTSSKELNHYLDINVTGTHRAVHAFLPALRARQTRKIVFLCTSFCGSCERAIKEPFDTFNGPYAVSKVALNMLAIQFQRELAKEGFTVIPIDPGWVDTEMARATGADILKEGGISTEESISGMLKVIASVKKGDTLRFLDWKGEECPW</sequence>
<reference evidence="1" key="1">
    <citation type="journal article" date="2019" name="Environ. Microbiol.">
        <title>Fungal ecological strategies reflected in gene transcription - a case study of two litter decomposers.</title>
        <authorList>
            <person name="Barbi F."/>
            <person name="Kohler A."/>
            <person name="Barry K."/>
            <person name="Baskaran P."/>
            <person name="Daum C."/>
            <person name="Fauchery L."/>
            <person name="Ihrmark K."/>
            <person name="Kuo A."/>
            <person name="LaButti K."/>
            <person name="Lipzen A."/>
            <person name="Morin E."/>
            <person name="Grigoriev I.V."/>
            <person name="Henrissat B."/>
            <person name="Lindahl B."/>
            <person name="Martin F."/>
        </authorList>
    </citation>
    <scope>NUCLEOTIDE SEQUENCE</scope>
    <source>
        <strain evidence="1">JB14</strain>
    </source>
</reference>
<dbReference type="Proteomes" id="UP000799118">
    <property type="component" value="Unassembled WGS sequence"/>
</dbReference>
<dbReference type="PRINTS" id="PR00081">
    <property type="entry name" value="GDHRDH"/>
</dbReference>
<dbReference type="InterPro" id="IPR052184">
    <property type="entry name" value="SDR_enzymes"/>
</dbReference>
<keyword evidence="2" id="KW-1185">Reference proteome</keyword>
<proteinExistence type="predicted"/>
<dbReference type="PANTHER" id="PTHR45458:SF1">
    <property type="entry name" value="SHORT CHAIN DEHYDROGENASE"/>
    <property type="match status" value="1"/>
</dbReference>
<dbReference type="Gene3D" id="3.40.50.720">
    <property type="entry name" value="NAD(P)-binding Rossmann-like Domain"/>
    <property type="match status" value="1"/>
</dbReference>
<evidence type="ECO:0000313" key="1">
    <source>
        <dbReference type="EMBL" id="KAE9407986.1"/>
    </source>
</evidence>
<dbReference type="OrthoDB" id="7289984at2759"/>
<gene>
    <name evidence="1" type="ORF">BT96DRAFT_986212</name>
</gene>
<dbReference type="PANTHER" id="PTHR45458">
    <property type="entry name" value="SHORT-CHAIN DEHYDROGENASE/REDUCTASE SDR"/>
    <property type="match status" value="1"/>
</dbReference>
<evidence type="ECO:0000313" key="2">
    <source>
        <dbReference type="Proteomes" id="UP000799118"/>
    </source>
</evidence>
<dbReference type="SUPFAM" id="SSF51735">
    <property type="entry name" value="NAD(P)-binding Rossmann-fold domains"/>
    <property type="match status" value="1"/>
</dbReference>
<dbReference type="Pfam" id="PF00106">
    <property type="entry name" value="adh_short"/>
    <property type="match status" value="1"/>
</dbReference>
<organism evidence="1 2">
    <name type="scientific">Gymnopus androsaceus JB14</name>
    <dbReference type="NCBI Taxonomy" id="1447944"/>
    <lineage>
        <taxon>Eukaryota</taxon>
        <taxon>Fungi</taxon>
        <taxon>Dikarya</taxon>
        <taxon>Basidiomycota</taxon>
        <taxon>Agaricomycotina</taxon>
        <taxon>Agaricomycetes</taxon>
        <taxon>Agaricomycetidae</taxon>
        <taxon>Agaricales</taxon>
        <taxon>Marasmiineae</taxon>
        <taxon>Omphalotaceae</taxon>
        <taxon>Gymnopus</taxon>
    </lineage>
</organism>
<accession>A0A6A4IBF7</accession>
<dbReference type="InterPro" id="IPR036291">
    <property type="entry name" value="NAD(P)-bd_dom_sf"/>
</dbReference>
<name>A0A6A4IBF7_9AGAR</name>
<dbReference type="GO" id="GO:0016616">
    <property type="term" value="F:oxidoreductase activity, acting on the CH-OH group of donors, NAD or NADP as acceptor"/>
    <property type="evidence" value="ECO:0007669"/>
    <property type="project" value="TreeGrafter"/>
</dbReference>
<dbReference type="InterPro" id="IPR002347">
    <property type="entry name" value="SDR_fam"/>
</dbReference>
<dbReference type="EMBL" id="ML769393">
    <property type="protein sequence ID" value="KAE9407986.1"/>
    <property type="molecule type" value="Genomic_DNA"/>
</dbReference>
<dbReference type="AlphaFoldDB" id="A0A6A4IBF7"/>